<dbReference type="AlphaFoldDB" id="A0AAV5VH93"/>
<dbReference type="EMBL" id="BTSY01000002">
    <property type="protein sequence ID" value="GMT16422.1"/>
    <property type="molecule type" value="Genomic_DNA"/>
</dbReference>
<evidence type="ECO:0000313" key="2">
    <source>
        <dbReference type="EMBL" id="GMT16462.1"/>
    </source>
</evidence>
<evidence type="ECO:0000313" key="5">
    <source>
        <dbReference type="Proteomes" id="UP001432322"/>
    </source>
</evidence>
<dbReference type="Proteomes" id="UP001432322">
    <property type="component" value="Unassembled WGS sequence"/>
</dbReference>
<sequence length="67" mass="7145">NRGREGEVALVLVTVHSYSHALLDIGAVSARSTTNLANCLALIIYLGSCPSAVMIWVQRETVPGHNV</sequence>
<evidence type="ECO:0008006" key="6">
    <source>
        <dbReference type="Google" id="ProtNLM"/>
    </source>
</evidence>
<evidence type="ECO:0000313" key="4">
    <source>
        <dbReference type="EMBL" id="GMT34556.1"/>
    </source>
</evidence>
<proteinExistence type="predicted"/>
<accession>A0AAV5VH93</accession>
<dbReference type="EMBL" id="BTSY01000006">
    <property type="protein sequence ID" value="GMT34556.1"/>
    <property type="molecule type" value="Genomic_DNA"/>
</dbReference>
<feature type="non-terminal residue" evidence="3">
    <location>
        <position position="1"/>
    </location>
</feature>
<dbReference type="EMBL" id="BTSY01000003">
    <property type="protein sequence ID" value="GMT17608.1"/>
    <property type="molecule type" value="Genomic_DNA"/>
</dbReference>
<comment type="caution">
    <text evidence="3">The sequence shown here is derived from an EMBL/GenBank/DDBJ whole genome shotgun (WGS) entry which is preliminary data.</text>
</comment>
<evidence type="ECO:0000313" key="3">
    <source>
        <dbReference type="EMBL" id="GMT17608.1"/>
    </source>
</evidence>
<reference evidence="3" key="1">
    <citation type="submission" date="2023-10" db="EMBL/GenBank/DDBJ databases">
        <title>Genome assembly of Pristionchus species.</title>
        <authorList>
            <person name="Yoshida K."/>
            <person name="Sommer R.J."/>
        </authorList>
    </citation>
    <scope>NUCLEOTIDE SEQUENCE</scope>
    <source>
        <strain evidence="3">RS5133</strain>
    </source>
</reference>
<evidence type="ECO:0000313" key="1">
    <source>
        <dbReference type="EMBL" id="GMT16422.1"/>
    </source>
</evidence>
<keyword evidence="5" id="KW-1185">Reference proteome</keyword>
<organism evidence="3 5">
    <name type="scientific">Pristionchus fissidentatus</name>
    <dbReference type="NCBI Taxonomy" id="1538716"/>
    <lineage>
        <taxon>Eukaryota</taxon>
        <taxon>Metazoa</taxon>
        <taxon>Ecdysozoa</taxon>
        <taxon>Nematoda</taxon>
        <taxon>Chromadorea</taxon>
        <taxon>Rhabditida</taxon>
        <taxon>Rhabditina</taxon>
        <taxon>Diplogasteromorpha</taxon>
        <taxon>Diplogasteroidea</taxon>
        <taxon>Neodiplogasteridae</taxon>
        <taxon>Pristionchus</taxon>
    </lineage>
</organism>
<dbReference type="EMBL" id="BTSY01000002">
    <property type="protein sequence ID" value="GMT16462.1"/>
    <property type="molecule type" value="Genomic_DNA"/>
</dbReference>
<name>A0AAV5VH93_9BILA</name>
<gene>
    <name evidence="4" type="ORF">PFISCL1PPCAC_25853</name>
    <name evidence="1" type="ORF">PFISCL1PPCAC_7719</name>
    <name evidence="2" type="ORF">PFISCL1PPCAC_7759</name>
    <name evidence="3" type="ORF">PFISCL1PPCAC_8905</name>
</gene>
<protein>
    <recommendedName>
        <fullName evidence="6">Olfactory receptor</fullName>
    </recommendedName>
</protein>